<protein>
    <submittedName>
        <fullName evidence="1">Uncharacterized protein</fullName>
    </submittedName>
</protein>
<dbReference type="Gene3D" id="3.80.10.10">
    <property type="entry name" value="Ribonuclease Inhibitor"/>
    <property type="match status" value="1"/>
</dbReference>
<dbReference type="InterPro" id="IPR032675">
    <property type="entry name" value="LRR_dom_sf"/>
</dbReference>
<feature type="non-terminal residue" evidence="1">
    <location>
        <position position="1"/>
    </location>
</feature>
<proteinExistence type="predicted"/>
<dbReference type="Pfam" id="PF13516">
    <property type="entry name" value="LRR_6"/>
    <property type="match status" value="1"/>
</dbReference>
<gene>
    <name evidence="1" type="ORF">TSG867_LOCUS34076</name>
</gene>
<dbReference type="Proteomes" id="UP000663862">
    <property type="component" value="Unassembled WGS sequence"/>
</dbReference>
<name>A0A821JIG2_9BILA</name>
<sequence>MNLKATKIGNDETRFLADALENNKTITELNLSNNEIGDIGAQYLAHALRDNK</sequence>
<dbReference type="AlphaFoldDB" id="A0A821JIG2"/>
<comment type="caution">
    <text evidence="1">The sequence shown here is derived from an EMBL/GenBank/DDBJ whole genome shotgun (WGS) entry which is preliminary data.</text>
</comment>
<reference evidence="1" key="1">
    <citation type="submission" date="2021-02" db="EMBL/GenBank/DDBJ databases">
        <authorList>
            <person name="Nowell W R."/>
        </authorList>
    </citation>
    <scope>NUCLEOTIDE SEQUENCE</scope>
</reference>
<dbReference type="EMBL" id="CAJOBQ010014720">
    <property type="protein sequence ID" value="CAF4721454.1"/>
    <property type="molecule type" value="Genomic_DNA"/>
</dbReference>
<dbReference type="SUPFAM" id="SSF52047">
    <property type="entry name" value="RNI-like"/>
    <property type="match status" value="1"/>
</dbReference>
<accession>A0A821JIG2</accession>
<evidence type="ECO:0000313" key="2">
    <source>
        <dbReference type="Proteomes" id="UP000663862"/>
    </source>
</evidence>
<organism evidence="1 2">
    <name type="scientific">Rotaria socialis</name>
    <dbReference type="NCBI Taxonomy" id="392032"/>
    <lineage>
        <taxon>Eukaryota</taxon>
        <taxon>Metazoa</taxon>
        <taxon>Spiralia</taxon>
        <taxon>Gnathifera</taxon>
        <taxon>Rotifera</taxon>
        <taxon>Eurotatoria</taxon>
        <taxon>Bdelloidea</taxon>
        <taxon>Philodinida</taxon>
        <taxon>Philodinidae</taxon>
        <taxon>Rotaria</taxon>
    </lineage>
</organism>
<dbReference type="SMART" id="SM00368">
    <property type="entry name" value="LRR_RI"/>
    <property type="match status" value="1"/>
</dbReference>
<dbReference type="InterPro" id="IPR001611">
    <property type="entry name" value="Leu-rich_rpt"/>
</dbReference>
<evidence type="ECO:0000313" key="1">
    <source>
        <dbReference type="EMBL" id="CAF4721454.1"/>
    </source>
</evidence>